<dbReference type="RefSeq" id="WP_310035547.1">
    <property type="nucleotide sequence ID" value="NZ_JAVIZN010000003.1"/>
</dbReference>
<dbReference type="AlphaFoldDB" id="A0ABD5CRY9"/>
<organism evidence="1 2">
    <name type="scientific">Paraburkholderia graminis</name>
    <dbReference type="NCBI Taxonomy" id="60548"/>
    <lineage>
        <taxon>Bacteria</taxon>
        <taxon>Pseudomonadati</taxon>
        <taxon>Pseudomonadota</taxon>
        <taxon>Betaproteobacteria</taxon>
        <taxon>Burkholderiales</taxon>
        <taxon>Burkholderiaceae</taxon>
        <taxon>Paraburkholderia</taxon>
    </lineage>
</organism>
<accession>A0ABD5CRY9</accession>
<reference evidence="1 2" key="1">
    <citation type="submission" date="2023-08" db="EMBL/GenBank/DDBJ databases">
        <title>Genome sequencing of plant associated microbes to promote plant fitness in Sorghum bicolor and Oryza sativa.</title>
        <authorList>
            <person name="Coleman-Derr D."/>
        </authorList>
    </citation>
    <scope>NUCLEOTIDE SEQUENCE [LARGE SCALE GENOMIC DNA]</scope>
    <source>
        <strain evidence="1 2">SLBN-33</strain>
    </source>
</reference>
<evidence type="ECO:0000313" key="1">
    <source>
        <dbReference type="EMBL" id="MDR6208099.1"/>
    </source>
</evidence>
<sequence length="44" mass="4473">MGIIAGITNGNIMAITTITVIKTDATRTALVTIGSTSVSGRRVP</sequence>
<gene>
    <name evidence="1" type="ORF">QF025_006900</name>
</gene>
<dbReference type="Proteomes" id="UP001245184">
    <property type="component" value="Unassembled WGS sequence"/>
</dbReference>
<name>A0ABD5CRY9_9BURK</name>
<proteinExistence type="predicted"/>
<comment type="caution">
    <text evidence="1">The sequence shown here is derived from an EMBL/GenBank/DDBJ whole genome shotgun (WGS) entry which is preliminary data.</text>
</comment>
<dbReference type="EMBL" id="JAVIZN010000003">
    <property type="protein sequence ID" value="MDR6208099.1"/>
    <property type="molecule type" value="Genomic_DNA"/>
</dbReference>
<evidence type="ECO:0000313" key="2">
    <source>
        <dbReference type="Proteomes" id="UP001245184"/>
    </source>
</evidence>
<protein>
    <submittedName>
        <fullName evidence="1">Uncharacterized protein</fullName>
    </submittedName>
</protein>